<sequence>MTMRTLVDRFDAARRQETLLVLLPPAQAQLEDFIEQGFVGEVRTRGIATDILMAEVGYAQVMAGTVVAALREHVIQPAQAAGYRSIWFAGISLGAFNALYYAAAHPGDLAGVHLLAPYPGTGDILAEIAAAGGPAEWATTPQSGLGDERVWWRWLCAEAGAGQWRTPVSFGCGSEDRFLAGQRQLASLLPEERVHFVAGTHAWPTWRELWRDWLDRGSLASALTAASAAPAEERA</sequence>
<dbReference type="SUPFAM" id="SSF53474">
    <property type="entry name" value="alpha/beta-Hydrolases"/>
    <property type="match status" value="1"/>
</dbReference>
<evidence type="ECO:0000313" key="2">
    <source>
        <dbReference type="Proteomes" id="UP000587070"/>
    </source>
</evidence>
<comment type="caution">
    <text evidence="1">The sequence shown here is derived from an EMBL/GenBank/DDBJ whole genome shotgun (WGS) entry which is preliminary data.</text>
</comment>
<dbReference type="InterPro" id="IPR029058">
    <property type="entry name" value="AB_hydrolase_fold"/>
</dbReference>
<dbReference type="RefSeq" id="WP_221227613.1">
    <property type="nucleotide sequence ID" value="NZ_JACIGE010000001.1"/>
</dbReference>
<dbReference type="InterPro" id="IPR000801">
    <property type="entry name" value="Esterase-like"/>
</dbReference>
<evidence type="ECO:0000313" key="1">
    <source>
        <dbReference type="EMBL" id="MBB4245815.1"/>
    </source>
</evidence>
<organism evidence="1 2">
    <name type="scientific">Rhodocyclus tenuis</name>
    <name type="common">Rhodospirillum tenue</name>
    <dbReference type="NCBI Taxonomy" id="1066"/>
    <lineage>
        <taxon>Bacteria</taxon>
        <taxon>Pseudomonadati</taxon>
        <taxon>Pseudomonadota</taxon>
        <taxon>Betaproteobacteria</taxon>
        <taxon>Rhodocyclales</taxon>
        <taxon>Rhodocyclaceae</taxon>
        <taxon>Rhodocyclus</taxon>
    </lineage>
</organism>
<dbReference type="EMBL" id="JACIGE010000001">
    <property type="protein sequence ID" value="MBB4245815.1"/>
    <property type="molecule type" value="Genomic_DNA"/>
</dbReference>
<dbReference type="Proteomes" id="UP000587070">
    <property type="component" value="Unassembled WGS sequence"/>
</dbReference>
<dbReference type="Pfam" id="PF00756">
    <property type="entry name" value="Esterase"/>
    <property type="match status" value="1"/>
</dbReference>
<accession>A0A840G1J8</accession>
<proteinExistence type="predicted"/>
<dbReference type="Gene3D" id="3.40.50.1820">
    <property type="entry name" value="alpha/beta hydrolase"/>
    <property type="match status" value="1"/>
</dbReference>
<keyword evidence="2" id="KW-1185">Reference proteome</keyword>
<reference evidence="1 2" key="1">
    <citation type="submission" date="2020-08" db="EMBL/GenBank/DDBJ databases">
        <title>Genome sequencing of Purple Non-Sulfur Bacteria from various extreme environments.</title>
        <authorList>
            <person name="Mayer M."/>
        </authorList>
    </citation>
    <scope>NUCLEOTIDE SEQUENCE [LARGE SCALE GENOMIC DNA]</scope>
    <source>
        <strain evidence="1 2">2761</strain>
    </source>
</reference>
<dbReference type="AlphaFoldDB" id="A0A840G1J8"/>
<protein>
    <submittedName>
        <fullName evidence="1">Pimeloyl-ACP methyl ester carboxylesterase</fullName>
    </submittedName>
</protein>
<name>A0A840G1J8_RHOTE</name>
<gene>
    <name evidence="1" type="ORF">GGD90_000164</name>
</gene>